<evidence type="ECO:0000313" key="1">
    <source>
        <dbReference type="EMBL" id="KAJ9080209.1"/>
    </source>
</evidence>
<gene>
    <name evidence="1" type="ORF">DSO57_1027484</name>
</gene>
<dbReference type="Proteomes" id="UP001165960">
    <property type="component" value="Unassembled WGS sequence"/>
</dbReference>
<accession>A0ACC2TZW4</accession>
<sequence length="65" mass="7280">MLSPRTKNDKTGPMVQSLVHEEEVMGCCLATIPSFNPLLTAMDNSPSSHLLDCDVLELFDHYKKM</sequence>
<proteinExistence type="predicted"/>
<protein>
    <submittedName>
        <fullName evidence="1">Uncharacterized protein</fullName>
    </submittedName>
</protein>
<reference evidence="1" key="1">
    <citation type="submission" date="2022-04" db="EMBL/GenBank/DDBJ databases">
        <title>Genome of the entomopathogenic fungus Entomophthora muscae.</title>
        <authorList>
            <person name="Elya C."/>
            <person name="Lovett B.R."/>
            <person name="Lee E."/>
            <person name="Macias A.M."/>
            <person name="Hajek A.E."/>
            <person name="De Bivort B.L."/>
            <person name="Kasson M.T."/>
            <person name="De Fine Licht H.H."/>
            <person name="Stajich J.E."/>
        </authorList>
    </citation>
    <scope>NUCLEOTIDE SEQUENCE</scope>
    <source>
        <strain evidence="1">Berkeley</strain>
    </source>
</reference>
<keyword evidence="2" id="KW-1185">Reference proteome</keyword>
<comment type="caution">
    <text evidence="1">The sequence shown here is derived from an EMBL/GenBank/DDBJ whole genome shotgun (WGS) entry which is preliminary data.</text>
</comment>
<evidence type="ECO:0000313" key="2">
    <source>
        <dbReference type="Proteomes" id="UP001165960"/>
    </source>
</evidence>
<name>A0ACC2TZW4_9FUNG</name>
<organism evidence="1 2">
    <name type="scientific">Entomophthora muscae</name>
    <dbReference type="NCBI Taxonomy" id="34485"/>
    <lineage>
        <taxon>Eukaryota</taxon>
        <taxon>Fungi</taxon>
        <taxon>Fungi incertae sedis</taxon>
        <taxon>Zoopagomycota</taxon>
        <taxon>Entomophthoromycotina</taxon>
        <taxon>Entomophthoromycetes</taxon>
        <taxon>Entomophthorales</taxon>
        <taxon>Entomophthoraceae</taxon>
        <taxon>Entomophthora</taxon>
    </lineage>
</organism>
<dbReference type="EMBL" id="QTSX02001588">
    <property type="protein sequence ID" value="KAJ9080209.1"/>
    <property type="molecule type" value="Genomic_DNA"/>
</dbReference>